<proteinExistence type="predicted"/>
<reference evidence="1" key="1">
    <citation type="journal article" date="2014" name="Front. Microbiol.">
        <title>High frequency of phylogenetically diverse reductive dehalogenase-homologous genes in deep subseafloor sedimentary metagenomes.</title>
        <authorList>
            <person name="Kawai M."/>
            <person name="Futagami T."/>
            <person name="Toyoda A."/>
            <person name="Takaki Y."/>
            <person name="Nishi S."/>
            <person name="Hori S."/>
            <person name="Arai W."/>
            <person name="Tsubouchi T."/>
            <person name="Morono Y."/>
            <person name="Uchiyama I."/>
            <person name="Ito T."/>
            <person name="Fujiyama A."/>
            <person name="Inagaki F."/>
            <person name="Takami H."/>
        </authorList>
    </citation>
    <scope>NUCLEOTIDE SEQUENCE</scope>
    <source>
        <strain evidence="1">Expedition CK06-06</strain>
    </source>
</reference>
<evidence type="ECO:0000313" key="1">
    <source>
        <dbReference type="EMBL" id="GAG31944.1"/>
    </source>
</evidence>
<protein>
    <submittedName>
        <fullName evidence="1">Uncharacterized protein</fullName>
    </submittedName>
</protein>
<organism evidence="1">
    <name type="scientific">marine sediment metagenome</name>
    <dbReference type="NCBI Taxonomy" id="412755"/>
    <lineage>
        <taxon>unclassified sequences</taxon>
        <taxon>metagenomes</taxon>
        <taxon>ecological metagenomes</taxon>
    </lineage>
</organism>
<name>X0WLW4_9ZZZZ</name>
<comment type="caution">
    <text evidence="1">The sequence shown here is derived from an EMBL/GenBank/DDBJ whole genome shotgun (WGS) entry which is preliminary data.</text>
</comment>
<accession>X0WLW4</accession>
<sequence length="173" mass="18911">MTDALLYPAWDRHGRLAPLEFAVPADGDLAVPLHDRRGRLTAARIVAPGEDALAVLGADRHGRPTGIRPASFEFPNDDFERADGPLGDKWIQIGAYTEFLIASGVAQAQIVGDLNGARWADTPLPNNVFPITFQCRVFMPSFTQPFPLPDEWTESYIYALAGARYAGAYLLPS</sequence>
<feature type="non-terminal residue" evidence="1">
    <location>
        <position position="173"/>
    </location>
</feature>
<dbReference type="EMBL" id="BARS01048015">
    <property type="protein sequence ID" value="GAG31944.1"/>
    <property type="molecule type" value="Genomic_DNA"/>
</dbReference>
<gene>
    <name evidence="1" type="ORF">S01H1_72042</name>
</gene>
<dbReference type="AlphaFoldDB" id="X0WLW4"/>